<organism evidence="3">
    <name type="scientific">Clastoptera arizonana</name>
    <name type="common">Arizona spittle bug</name>
    <dbReference type="NCBI Taxonomy" id="38151"/>
    <lineage>
        <taxon>Eukaryota</taxon>
        <taxon>Metazoa</taxon>
        <taxon>Ecdysozoa</taxon>
        <taxon>Arthropoda</taxon>
        <taxon>Hexapoda</taxon>
        <taxon>Insecta</taxon>
        <taxon>Pterygota</taxon>
        <taxon>Neoptera</taxon>
        <taxon>Paraneoptera</taxon>
        <taxon>Hemiptera</taxon>
        <taxon>Auchenorrhyncha</taxon>
        <taxon>Cercopoidea</taxon>
        <taxon>Clastopteridae</taxon>
        <taxon>Clastoptera</taxon>
    </lineage>
</organism>
<dbReference type="SMART" id="SM00355">
    <property type="entry name" value="ZnF_C2H2"/>
    <property type="match status" value="7"/>
</dbReference>
<dbReference type="PROSITE" id="PS50157">
    <property type="entry name" value="ZINC_FINGER_C2H2_2"/>
    <property type="match status" value="1"/>
</dbReference>
<dbReference type="InterPro" id="IPR052797">
    <property type="entry name" value="RegFact_GeneExpr_CellDeath"/>
</dbReference>
<name>A0A1B6D901_9HEMI</name>
<dbReference type="EMBL" id="GEDC01015124">
    <property type="protein sequence ID" value="JAS22174.1"/>
    <property type="molecule type" value="Transcribed_RNA"/>
</dbReference>
<accession>A0A1B6D901</accession>
<evidence type="ECO:0000313" key="3">
    <source>
        <dbReference type="EMBL" id="JAS22174.1"/>
    </source>
</evidence>
<gene>
    <name evidence="3" type="ORF">g.34624</name>
</gene>
<evidence type="ECO:0000256" key="1">
    <source>
        <dbReference type="PROSITE-ProRule" id="PRU00042"/>
    </source>
</evidence>
<dbReference type="AlphaFoldDB" id="A0A1B6D901"/>
<proteinExistence type="predicted"/>
<dbReference type="PANTHER" id="PTHR33936">
    <property type="entry name" value="PROTEIN CBG17840"/>
    <property type="match status" value="1"/>
</dbReference>
<keyword evidence="1" id="KW-0863">Zinc-finger</keyword>
<feature type="non-terminal residue" evidence="3">
    <location>
        <position position="488"/>
    </location>
</feature>
<sequence length="488" mass="58410">MSTKFIQMKNLQEVSCILCNKTLFINISRYCNTKIFKCHKCNILSHRKCHLNSHSKKLDHINDNLMKQNVSKNCPPPSDAHVSKLFQCHKCNFQTHHECNLSRHLKKSHHSNDNLLNKESVSANFLLHLNTQFSQNDNCKLFKCQMCNYQTSVKYNFNRHLKKSDHMQENLIKENIRKISSPRLNTRVYKLFKCHDCNYQTKFKFNFNRHLKKSDHINNKRKQNILSHLDTQVFANNGFKLYKCNGCNFQTNRKFNYIRHLKKSDQIHCRITKQNVSVNYLPHYNIQVSQSDGSKLFKCHKCNFKTPSKFNFNRHLKRRDHTNDSVSKMNDSTKFLPPSDILHNYGSKLYQCTECNYQTHYKFSFIRHLKKSDKNFHPMECRKIKRKCPLCEFVSEKLKRDEMYCHFEERHDIRIKLEEYTFNSEADFMQWKRKIEISTTSSFVKIRGRKHDNNFYVCHRSGFYIHKGFNKRHLKLIKSCKIGAFCPA</sequence>
<reference evidence="3" key="1">
    <citation type="submission" date="2015-12" db="EMBL/GenBank/DDBJ databases">
        <title>De novo transcriptome assembly of four potential Pierce s Disease insect vectors from Arizona vineyards.</title>
        <authorList>
            <person name="Tassone E.E."/>
        </authorList>
    </citation>
    <scope>NUCLEOTIDE SEQUENCE</scope>
</reference>
<protein>
    <recommendedName>
        <fullName evidence="2">C2H2-type domain-containing protein</fullName>
    </recommendedName>
</protein>
<dbReference type="GO" id="GO:0008270">
    <property type="term" value="F:zinc ion binding"/>
    <property type="evidence" value="ECO:0007669"/>
    <property type="project" value="UniProtKB-KW"/>
</dbReference>
<dbReference type="Gene3D" id="3.30.160.60">
    <property type="entry name" value="Classic Zinc Finger"/>
    <property type="match status" value="2"/>
</dbReference>
<keyword evidence="1" id="KW-0479">Metal-binding</keyword>
<dbReference type="PANTHER" id="PTHR33936:SF24">
    <property type="entry name" value="C2H2-TYPE DOMAIN-CONTAINING PROTEIN"/>
    <property type="match status" value="1"/>
</dbReference>
<evidence type="ECO:0000259" key="2">
    <source>
        <dbReference type="PROSITE" id="PS50157"/>
    </source>
</evidence>
<dbReference type="InterPro" id="IPR013087">
    <property type="entry name" value="Znf_C2H2_type"/>
</dbReference>
<feature type="domain" description="C2H2-type" evidence="2">
    <location>
        <begin position="86"/>
        <end position="115"/>
    </location>
</feature>
<keyword evidence="1" id="KW-0862">Zinc</keyword>